<protein>
    <submittedName>
        <fullName evidence="4">TetR family transcriptional regulator [Geodermatophilus obscurus DSM]</fullName>
    </submittedName>
</protein>
<reference evidence="4 5" key="1">
    <citation type="submission" date="2018-05" db="EMBL/GenBank/DDBJ databases">
        <authorList>
            <consortium name="IHU Genomes"/>
        </authorList>
    </citation>
    <scope>NUCLEOTIDE SEQUENCE [LARGE SCALE GENOMIC DNA]</scope>
    <source>
        <strain evidence="4 5">P7335</strain>
    </source>
</reference>
<dbReference type="InterPro" id="IPR050109">
    <property type="entry name" value="HTH-type_TetR-like_transc_reg"/>
</dbReference>
<dbReference type="PROSITE" id="PS50977">
    <property type="entry name" value="HTH_TETR_2"/>
    <property type="match status" value="1"/>
</dbReference>
<dbReference type="GO" id="GO:0000976">
    <property type="term" value="F:transcription cis-regulatory region binding"/>
    <property type="evidence" value="ECO:0007669"/>
    <property type="project" value="TreeGrafter"/>
</dbReference>
<dbReference type="InterPro" id="IPR009057">
    <property type="entry name" value="Homeodomain-like_sf"/>
</dbReference>
<feature type="DNA-binding region" description="H-T-H motif" evidence="2">
    <location>
        <begin position="29"/>
        <end position="48"/>
    </location>
</feature>
<evidence type="ECO:0000313" key="4">
    <source>
        <dbReference type="EMBL" id="SRX78543.1"/>
    </source>
</evidence>
<evidence type="ECO:0000313" key="5">
    <source>
        <dbReference type="Proteomes" id="UP000252008"/>
    </source>
</evidence>
<organism evidence="4 5">
    <name type="scientific">Mycolicibacterium parafortuitum</name>
    <name type="common">Mycobacterium parafortuitum</name>
    <dbReference type="NCBI Taxonomy" id="39692"/>
    <lineage>
        <taxon>Bacteria</taxon>
        <taxon>Bacillati</taxon>
        <taxon>Actinomycetota</taxon>
        <taxon>Actinomycetes</taxon>
        <taxon>Mycobacteriales</taxon>
        <taxon>Mycobacteriaceae</taxon>
        <taxon>Mycolicibacterium</taxon>
    </lineage>
</organism>
<name>A0A375YBR5_MYCPF</name>
<dbReference type="PANTHER" id="PTHR30055">
    <property type="entry name" value="HTH-TYPE TRANSCRIPTIONAL REGULATOR RUTR"/>
    <property type="match status" value="1"/>
</dbReference>
<feature type="domain" description="HTH tetR-type" evidence="3">
    <location>
        <begin position="6"/>
        <end position="66"/>
    </location>
</feature>
<dbReference type="Gene3D" id="1.10.357.10">
    <property type="entry name" value="Tetracycline Repressor, domain 2"/>
    <property type="match status" value="1"/>
</dbReference>
<dbReference type="PANTHER" id="PTHR30055:SF239">
    <property type="entry name" value="TRANSCRIPTIONAL REGULATORY PROTEIN"/>
    <property type="match status" value="1"/>
</dbReference>
<dbReference type="EMBL" id="UEGS01000001">
    <property type="protein sequence ID" value="SRX78543.1"/>
    <property type="molecule type" value="Genomic_DNA"/>
</dbReference>
<gene>
    <name evidence="4" type="ORF">MPP7335_00267</name>
</gene>
<dbReference type="GO" id="GO:0003700">
    <property type="term" value="F:DNA-binding transcription factor activity"/>
    <property type="evidence" value="ECO:0007669"/>
    <property type="project" value="TreeGrafter"/>
</dbReference>
<dbReference type="Proteomes" id="UP000252008">
    <property type="component" value="Unassembled WGS sequence"/>
</dbReference>
<evidence type="ECO:0000259" key="3">
    <source>
        <dbReference type="PROSITE" id="PS50977"/>
    </source>
</evidence>
<accession>A0A375YBR5</accession>
<sequence length="186" mass="20565">MPPPIRTPRQSWIDEGLALLAADGPDAVRVEVLAQRLGVTRGGFYRQFANRGDLVTAMLDTWEQRSIDEVRARLETEGGDARSKVRRAGMLTFSAELLPVDLAVRNWARRDPGVAARLRRVDNRRMGYLRELLSTLCDDPAEVEARAMLAFSLLVGNHLIAADHPGGRDRVLADAGRLLLSGLTQL</sequence>
<proteinExistence type="predicted"/>
<evidence type="ECO:0000256" key="2">
    <source>
        <dbReference type="PROSITE-ProRule" id="PRU00335"/>
    </source>
</evidence>
<evidence type="ECO:0000256" key="1">
    <source>
        <dbReference type="ARBA" id="ARBA00023125"/>
    </source>
</evidence>
<dbReference type="STRING" id="39692.BST38_04195"/>
<dbReference type="Pfam" id="PF00440">
    <property type="entry name" value="TetR_N"/>
    <property type="match status" value="1"/>
</dbReference>
<keyword evidence="5" id="KW-1185">Reference proteome</keyword>
<dbReference type="AlphaFoldDB" id="A0A375YBR5"/>
<dbReference type="SUPFAM" id="SSF46689">
    <property type="entry name" value="Homeodomain-like"/>
    <property type="match status" value="1"/>
</dbReference>
<keyword evidence="1 2" id="KW-0238">DNA-binding</keyword>
<dbReference type="RefSeq" id="WP_083141982.1">
    <property type="nucleotide sequence ID" value="NZ_MVID01000002.1"/>
</dbReference>
<dbReference type="InterPro" id="IPR001647">
    <property type="entry name" value="HTH_TetR"/>
</dbReference>